<dbReference type="Pfam" id="PF05470">
    <property type="entry name" value="eIF-3c_N"/>
    <property type="match status" value="1"/>
</dbReference>
<feature type="region of interest" description="Disordered" evidence="5">
    <location>
        <begin position="875"/>
        <end position="908"/>
    </location>
</feature>
<dbReference type="InterPro" id="IPR036390">
    <property type="entry name" value="WH_DNA-bd_sf"/>
</dbReference>
<dbReference type="OrthoDB" id="29647at2759"/>
<proteinExistence type="inferred from homology"/>
<feature type="region of interest" description="Disordered" evidence="5">
    <location>
        <begin position="1"/>
        <end position="47"/>
    </location>
</feature>
<protein>
    <recommendedName>
        <fullName evidence="4">Eukaryotic translation initiation factor 3 subunit C</fullName>
        <shortName evidence="4">eIF3c</shortName>
    </recommendedName>
    <alternativeName>
        <fullName evidence="4">Eukaryotic translation initiation factor 3 subunit 8</fullName>
    </alternativeName>
</protein>
<reference evidence="7 8" key="2">
    <citation type="journal article" date="2013" name="PLoS ONE">
        <title>Whole genome mapping and re-organization of the nuclear and mitochondrial genomes of Babesia microti isolates.</title>
        <authorList>
            <person name="Cornillot E."/>
            <person name="Dassouli A."/>
            <person name="Garg A."/>
            <person name="Pachikara N."/>
            <person name="Randazzo S."/>
            <person name="Depoix D."/>
            <person name="Carcy B."/>
            <person name="Delbecq S."/>
            <person name="Frutos R."/>
            <person name="Silva J.C."/>
            <person name="Sutton R."/>
            <person name="Krause P.J."/>
            <person name="Mamoun C.B."/>
        </authorList>
    </citation>
    <scope>NUCLEOTIDE SEQUENCE [LARGE SCALE GENOMIC DNA]</scope>
    <source>
        <strain evidence="7 8">RI</strain>
    </source>
</reference>
<reference evidence="7 8" key="1">
    <citation type="journal article" date="2012" name="Nucleic Acids Res.">
        <title>Sequencing of the smallest Apicomplexan genome from the human pathogen Babesia microti.</title>
        <authorList>
            <person name="Cornillot E."/>
            <person name="Hadj-Kaddour K."/>
            <person name="Dassouli A."/>
            <person name="Noel B."/>
            <person name="Ranwez V."/>
            <person name="Vacherie B."/>
            <person name="Augagneur Y."/>
            <person name="Bres V."/>
            <person name="Duclos A."/>
            <person name="Randazzo S."/>
            <person name="Carcy B."/>
            <person name="Debierre-Grockiego F."/>
            <person name="Delbecq S."/>
            <person name="Moubri-Menage K."/>
            <person name="Shams-Eldin H."/>
            <person name="Usmani-Brown S."/>
            <person name="Bringaud F."/>
            <person name="Wincker P."/>
            <person name="Vivares C.P."/>
            <person name="Schwarz R.T."/>
            <person name="Schetters T.P."/>
            <person name="Krause P.J."/>
            <person name="Gorenflot A."/>
            <person name="Berry V."/>
            <person name="Barbe V."/>
            <person name="Ben Mamoun C."/>
        </authorList>
    </citation>
    <scope>NUCLEOTIDE SEQUENCE [LARGE SCALE GENOMIC DNA]</scope>
    <source>
        <strain evidence="7 8">RI</strain>
    </source>
</reference>
<comment type="subcellular location">
    <subcellularLocation>
        <location evidence="4">Cytoplasm</location>
    </subcellularLocation>
</comment>
<feature type="compositionally biased region" description="Basic and acidic residues" evidence="5">
    <location>
        <begin position="225"/>
        <end position="234"/>
    </location>
</feature>
<dbReference type="PANTHER" id="PTHR13937">
    <property type="entry name" value="EUKARYOTIC TRANSLATION INITATION FACTOR 3, SUBUNIT 8 EIF3S8 -RELATED"/>
    <property type="match status" value="1"/>
</dbReference>
<dbReference type="EMBL" id="LN871599">
    <property type="protein sequence ID" value="CCF75592.1"/>
    <property type="molecule type" value="Genomic_DNA"/>
</dbReference>
<evidence type="ECO:0000313" key="7">
    <source>
        <dbReference type="EMBL" id="CCF75592.1"/>
    </source>
</evidence>
<gene>
    <name evidence="7" type="ORF">BmR1_04g06985</name>
</gene>
<feature type="compositionally biased region" description="Basic and acidic residues" evidence="5">
    <location>
        <begin position="154"/>
        <end position="165"/>
    </location>
</feature>
<dbReference type="PROSITE" id="PS50250">
    <property type="entry name" value="PCI"/>
    <property type="match status" value="1"/>
</dbReference>
<dbReference type="InterPro" id="IPR027516">
    <property type="entry name" value="EIF3C"/>
</dbReference>
<dbReference type="GO" id="GO:0001732">
    <property type="term" value="P:formation of cytoplasmic translation initiation complex"/>
    <property type="evidence" value="ECO:0007669"/>
    <property type="project" value="UniProtKB-UniRule"/>
</dbReference>
<evidence type="ECO:0000256" key="4">
    <source>
        <dbReference type="HAMAP-Rule" id="MF_03002"/>
    </source>
</evidence>
<dbReference type="SUPFAM" id="SSF46785">
    <property type="entry name" value="Winged helix' DNA-binding domain"/>
    <property type="match status" value="1"/>
</dbReference>
<comment type="function">
    <text evidence="4">Component of the eukaryotic translation initiation factor 3 (eIF-3) complex, which is involved in protein synthesis of a specialized repertoire of mRNAs and, together with other initiation factors, stimulates binding of mRNA and methionyl-tRNAi to the 40S ribosome. The eIF-3 complex specifically targets and initiates translation of a subset of mRNAs involved in cell proliferation.</text>
</comment>
<sequence>MQSKFWAEGSESSSESYSDYSSQDDTDRRLQATVPPPRWATIDSSSDEGTRRVVKSVRAKIRDSINASIKILTQHSRIGDYVETLEDYDNLLKIVDKMCQDEPFPKIALSAILDLQNLVEKILKDKESVKKFSRAKSTALNTLKSRLRKFNDSHQEEIEKFRENPEITDSEASSSESDSDSNSESDAEGERGEPSEISSDWSYSGSEKSADEDKHKSALAKWGIKKKDDAASSKKKDKGGRRKEDKVEAKVQHKQSFQSGSDINAALEGSDLSESALRSFLKIIVGKRGRRGVDKVENTNLLQKLAECAKKISFPCYLEVLCHVIHSQFDSSADAFSSMNCNVWMDTFKNVEIVIHILNTEKDEELNKGEMFEENETFVTTSVVASANKDSNPWVTLLTSFVQKLNDELCKSLLYTDLHSDMYKVMLSYSINMLYLLFCALSYTLRKGSMVHSSTLALAILEHIHYKADGLDVKLWDMVRQKFNSPFEIALDVETRTVQAGIPENLNEYFPQEPTLTGVVDSLVSFIFKEGSGVQKTRACLFWSYNKALHGDYFKAKELSCAINVQDMALQVDVATQIYFNRNLAQLGLCAFSHGHINDAHSYLVDLCSQNRLKELLAQGLSAKSDKTPEQERTEKRRLFPYHMHLNLEVIECVNNICAMLIEIPNMTRPFMGNKEIVSRQFRRMLEIYEKQNYVGPAENSKETIIVASKALQRGDWKECFGFIESLNIWGKFPNEERVKALLLLRIKKEALRTFIFRYLNLYDSFSIEQLSLMFDLPPNTVHSVVSKMMITGGIHASWDDTSQCILVNQQEPRHLQKIAIKLSERICSVVEQIELTVNMKNPKFAIQDRRVADRGGKVLAKKDDRINFANSVLKSGSGKRFDGNKARQASQQQAPLSHFDESPSLLN</sequence>
<dbReference type="VEuPathDB" id="PiroplasmaDB:BmR1_04g06985"/>
<dbReference type="GO" id="GO:0003723">
    <property type="term" value="F:RNA binding"/>
    <property type="evidence" value="ECO:0007669"/>
    <property type="project" value="InterPro"/>
</dbReference>
<evidence type="ECO:0000256" key="1">
    <source>
        <dbReference type="ARBA" id="ARBA00022490"/>
    </source>
</evidence>
<comment type="subunit">
    <text evidence="4">Component of the eukaryotic translation initiation factor 3 (eIF-3) complex.</text>
</comment>
<evidence type="ECO:0000256" key="3">
    <source>
        <dbReference type="ARBA" id="ARBA00022917"/>
    </source>
</evidence>
<feature type="compositionally biased region" description="Acidic residues" evidence="5">
    <location>
        <begin position="177"/>
        <end position="187"/>
    </location>
</feature>
<organism evidence="7 8">
    <name type="scientific">Babesia microti (strain RI)</name>
    <dbReference type="NCBI Taxonomy" id="1133968"/>
    <lineage>
        <taxon>Eukaryota</taxon>
        <taxon>Sar</taxon>
        <taxon>Alveolata</taxon>
        <taxon>Apicomplexa</taxon>
        <taxon>Aconoidasida</taxon>
        <taxon>Piroplasmida</taxon>
        <taxon>Babesiidae</taxon>
        <taxon>Babesia</taxon>
    </lineage>
</organism>
<keyword evidence="1 4" id="KW-0963">Cytoplasm</keyword>
<dbReference type="InterPro" id="IPR008905">
    <property type="entry name" value="EIF3C_N_dom"/>
</dbReference>
<keyword evidence="8" id="KW-1185">Reference proteome</keyword>
<feature type="compositionally biased region" description="Polar residues" evidence="5">
    <location>
        <begin position="196"/>
        <end position="207"/>
    </location>
</feature>
<keyword evidence="3 4" id="KW-0648">Protein biosynthesis</keyword>
<dbReference type="InterPro" id="IPR000717">
    <property type="entry name" value="PCI_dom"/>
</dbReference>
<dbReference type="GO" id="GO:0005852">
    <property type="term" value="C:eukaryotic translation initiation factor 3 complex"/>
    <property type="evidence" value="ECO:0007669"/>
    <property type="project" value="UniProtKB-UniRule"/>
</dbReference>
<dbReference type="RefSeq" id="XP_012650000.1">
    <property type="nucleotide sequence ID" value="XM_012794546.1"/>
</dbReference>
<dbReference type="GeneID" id="24426044"/>
<reference evidence="7 8" key="3">
    <citation type="journal article" date="2016" name="Sci. Rep.">
        <title>Genome-wide diversity and gene expression profiling of Babesia microti isolates identify polymorphic genes that mediate host-pathogen interactions.</title>
        <authorList>
            <person name="Silva J.C."/>
            <person name="Cornillot E."/>
            <person name="McCracken C."/>
            <person name="Usmani-Brown S."/>
            <person name="Dwivedi A."/>
            <person name="Ifeonu O.O."/>
            <person name="Crabtree J."/>
            <person name="Gotia H.T."/>
            <person name="Virji A.Z."/>
            <person name="Reynes C."/>
            <person name="Colinge J."/>
            <person name="Kumar V."/>
            <person name="Lawres L."/>
            <person name="Pazzi J.E."/>
            <person name="Pablo J.V."/>
            <person name="Hung C."/>
            <person name="Brancato J."/>
            <person name="Kumari P."/>
            <person name="Orvis J."/>
            <person name="Tretina K."/>
            <person name="Chibucos M."/>
            <person name="Ott S."/>
            <person name="Sadzewicz L."/>
            <person name="Sengamalay N."/>
            <person name="Shetty A.C."/>
            <person name="Su Q."/>
            <person name="Tallon L."/>
            <person name="Fraser C.M."/>
            <person name="Frutos R."/>
            <person name="Molina D.M."/>
            <person name="Krause P.J."/>
            <person name="Ben Mamoun C."/>
        </authorList>
    </citation>
    <scope>NUCLEOTIDE SEQUENCE [LARGE SCALE GENOMIC DNA]</scope>
    <source>
        <strain evidence="7 8">RI</strain>
    </source>
</reference>
<feature type="region of interest" description="Disordered" evidence="5">
    <location>
        <begin position="154"/>
        <end position="262"/>
    </location>
</feature>
<accession>I7IHC9</accession>
<dbReference type="PANTHER" id="PTHR13937:SF0">
    <property type="entry name" value="EUKARYOTIC TRANSLATION INITIATION FACTOR 3 SUBUNIT C-RELATED"/>
    <property type="match status" value="1"/>
</dbReference>
<dbReference type="Proteomes" id="UP000002899">
    <property type="component" value="Chromosome IV"/>
</dbReference>
<dbReference type="HAMAP" id="MF_03002">
    <property type="entry name" value="eIF3c"/>
    <property type="match status" value="1"/>
</dbReference>
<keyword evidence="2 4" id="KW-0396">Initiation factor</keyword>
<dbReference type="GO" id="GO:0003743">
    <property type="term" value="F:translation initiation factor activity"/>
    <property type="evidence" value="ECO:0007669"/>
    <property type="project" value="UniProtKB-UniRule"/>
</dbReference>
<dbReference type="KEGG" id="bmic:BmR1_04g06985"/>
<comment type="similarity">
    <text evidence="4">Belongs to the eIF-3 subunit C family.</text>
</comment>
<name>I7IHC9_BABMR</name>
<evidence type="ECO:0000313" key="8">
    <source>
        <dbReference type="Proteomes" id="UP000002899"/>
    </source>
</evidence>
<dbReference type="SMART" id="SM00088">
    <property type="entry name" value="PINT"/>
    <property type="match status" value="1"/>
</dbReference>
<evidence type="ECO:0000256" key="5">
    <source>
        <dbReference type="SAM" id="MobiDB-lite"/>
    </source>
</evidence>
<dbReference type="Pfam" id="PF01399">
    <property type="entry name" value="PCI"/>
    <property type="match status" value="1"/>
</dbReference>
<dbReference type="GO" id="GO:0033290">
    <property type="term" value="C:eukaryotic 48S preinitiation complex"/>
    <property type="evidence" value="ECO:0007669"/>
    <property type="project" value="UniProtKB-UniRule"/>
</dbReference>
<feature type="compositionally biased region" description="Basic and acidic residues" evidence="5">
    <location>
        <begin position="242"/>
        <end position="251"/>
    </location>
</feature>
<evidence type="ECO:0000259" key="6">
    <source>
        <dbReference type="PROSITE" id="PS50250"/>
    </source>
</evidence>
<feature type="compositionally biased region" description="Low complexity" evidence="5">
    <location>
        <begin position="10"/>
        <end position="21"/>
    </location>
</feature>
<feature type="domain" description="PCI" evidence="6">
    <location>
        <begin position="642"/>
        <end position="813"/>
    </location>
</feature>
<dbReference type="AlphaFoldDB" id="I7IHC9"/>
<dbReference type="GO" id="GO:0031369">
    <property type="term" value="F:translation initiation factor binding"/>
    <property type="evidence" value="ECO:0007669"/>
    <property type="project" value="InterPro"/>
</dbReference>
<evidence type="ECO:0000256" key="2">
    <source>
        <dbReference type="ARBA" id="ARBA00022540"/>
    </source>
</evidence>
<dbReference type="GO" id="GO:0016282">
    <property type="term" value="C:eukaryotic 43S preinitiation complex"/>
    <property type="evidence" value="ECO:0007669"/>
    <property type="project" value="UniProtKB-UniRule"/>
</dbReference>